<organism evidence="8 9">
    <name type="scientific">Menidia menidia</name>
    <name type="common">Atlantic silverside</name>
    <dbReference type="NCBI Taxonomy" id="238744"/>
    <lineage>
        <taxon>Eukaryota</taxon>
        <taxon>Metazoa</taxon>
        <taxon>Chordata</taxon>
        <taxon>Craniata</taxon>
        <taxon>Vertebrata</taxon>
        <taxon>Euteleostomi</taxon>
        <taxon>Actinopterygii</taxon>
        <taxon>Neopterygii</taxon>
        <taxon>Teleostei</taxon>
        <taxon>Neoteleostei</taxon>
        <taxon>Acanthomorphata</taxon>
        <taxon>Ovalentaria</taxon>
        <taxon>Atherinomorphae</taxon>
        <taxon>Atheriniformes</taxon>
        <taxon>Atherinopsidae</taxon>
        <taxon>Menidiinae</taxon>
        <taxon>Menidia</taxon>
    </lineage>
</organism>
<dbReference type="InterPro" id="IPR032675">
    <property type="entry name" value="LRR_dom_sf"/>
</dbReference>
<gene>
    <name evidence="8" type="ORF">MMEN_LOCUS8624</name>
</gene>
<evidence type="ECO:0000256" key="5">
    <source>
        <dbReference type="ARBA" id="ARBA00038296"/>
    </source>
</evidence>
<comment type="caution">
    <text evidence="8">The sequence shown here is derived from an EMBL/GenBank/DDBJ whole genome shotgun (WGS) entry which is preliminary data.</text>
</comment>
<dbReference type="GO" id="GO:0042981">
    <property type="term" value="P:regulation of apoptotic process"/>
    <property type="evidence" value="ECO:0007669"/>
    <property type="project" value="InterPro"/>
</dbReference>
<feature type="domain" description="B30.2/SPRY" evidence="6">
    <location>
        <begin position="468"/>
        <end position="662"/>
    </location>
</feature>
<dbReference type="SUPFAM" id="SSF49899">
    <property type="entry name" value="Concanavalin A-like lectins/glucanases"/>
    <property type="match status" value="1"/>
</dbReference>
<evidence type="ECO:0000256" key="3">
    <source>
        <dbReference type="ARBA" id="ARBA00022614"/>
    </source>
</evidence>
<evidence type="ECO:0000313" key="8">
    <source>
        <dbReference type="EMBL" id="CAG5897582.1"/>
    </source>
</evidence>
<dbReference type="GO" id="GO:0016323">
    <property type="term" value="C:basolateral plasma membrane"/>
    <property type="evidence" value="ECO:0007669"/>
    <property type="project" value="UniProtKB-SubCell"/>
</dbReference>
<evidence type="ECO:0000313" key="9">
    <source>
        <dbReference type="Proteomes" id="UP000677803"/>
    </source>
</evidence>
<dbReference type="InterPro" id="IPR003877">
    <property type="entry name" value="SPRY_dom"/>
</dbReference>
<keyword evidence="4" id="KW-0677">Repeat</keyword>
<dbReference type="Gene3D" id="1.10.533.10">
    <property type="entry name" value="Death Domain, Fas"/>
    <property type="match status" value="1"/>
</dbReference>
<evidence type="ECO:0000259" key="6">
    <source>
        <dbReference type="PROSITE" id="PS50188"/>
    </source>
</evidence>
<protein>
    <submittedName>
        <fullName evidence="8">(Atlantic silverside) hypothetical protein</fullName>
    </submittedName>
</protein>
<dbReference type="InterPro" id="IPR011029">
    <property type="entry name" value="DEATH-like_dom_sf"/>
</dbReference>
<reference evidence="8" key="1">
    <citation type="submission" date="2021-05" db="EMBL/GenBank/DDBJ databases">
        <authorList>
            <person name="Tigano A."/>
        </authorList>
    </citation>
    <scope>NUCLEOTIDE SEQUENCE</scope>
</reference>
<dbReference type="InterPro" id="IPR013320">
    <property type="entry name" value="ConA-like_dom_sf"/>
</dbReference>
<dbReference type="InterPro" id="IPR001870">
    <property type="entry name" value="B30.2/SPRY"/>
</dbReference>
<dbReference type="SMART" id="SM00368">
    <property type="entry name" value="LRR_RI"/>
    <property type="match status" value="7"/>
</dbReference>
<proteinExistence type="inferred from homology"/>
<dbReference type="InterPro" id="IPR001315">
    <property type="entry name" value="CARD"/>
</dbReference>
<dbReference type="Pfam" id="PF00622">
    <property type="entry name" value="SPRY"/>
    <property type="match status" value="1"/>
</dbReference>
<evidence type="ECO:0000256" key="2">
    <source>
        <dbReference type="ARBA" id="ARBA00004193"/>
    </source>
</evidence>
<dbReference type="OrthoDB" id="120976at2759"/>
<dbReference type="EMBL" id="CAJRST010008890">
    <property type="protein sequence ID" value="CAG5897582.1"/>
    <property type="molecule type" value="Genomic_DNA"/>
</dbReference>
<dbReference type="AlphaFoldDB" id="A0A8S4AT47"/>
<dbReference type="SMART" id="SM00449">
    <property type="entry name" value="SPRY"/>
    <property type="match status" value="1"/>
</dbReference>
<keyword evidence="9" id="KW-1185">Reference proteome</keyword>
<comment type="similarity">
    <text evidence="5">Belongs to the NOD1-NOD2 family.</text>
</comment>
<evidence type="ECO:0000259" key="7">
    <source>
        <dbReference type="PROSITE" id="PS50209"/>
    </source>
</evidence>
<dbReference type="SUPFAM" id="SSF52047">
    <property type="entry name" value="RNI-like"/>
    <property type="match status" value="1"/>
</dbReference>
<dbReference type="Gene3D" id="2.60.120.920">
    <property type="match status" value="1"/>
</dbReference>
<feature type="domain" description="CARD" evidence="7">
    <location>
        <begin position="75"/>
        <end position="144"/>
    </location>
</feature>
<dbReference type="Proteomes" id="UP000677803">
    <property type="component" value="Unassembled WGS sequence"/>
</dbReference>
<dbReference type="InterPro" id="IPR006574">
    <property type="entry name" value="PRY"/>
</dbReference>
<dbReference type="InterPro" id="IPR003879">
    <property type="entry name" value="Butyrophylin_SPRY"/>
</dbReference>
<dbReference type="InterPro" id="IPR043136">
    <property type="entry name" value="B30.2/SPRY_sf"/>
</dbReference>
<dbReference type="InterPro" id="IPR051261">
    <property type="entry name" value="NLR"/>
</dbReference>
<dbReference type="InterPro" id="IPR001611">
    <property type="entry name" value="Leu-rich_rpt"/>
</dbReference>
<dbReference type="PROSITE" id="PS51450">
    <property type="entry name" value="LRR"/>
    <property type="match status" value="1"/>
</dbReference>
<dbReference type="Gene3D" id="3.80.10.10">
    <property type="entry name" value="Ribonuclease Inhibitor"/>
    <property type="match status" value="2"/>
</dbReference>
<evidence type="ECO:0000256" key="1">
    <source>
        <dbReference type="ARBA" id="ARBA00004187"/>
    </source>
</evidence>
<dbReference type="PANTHER" id="PTHR24106">
    <property type="entry name" value="NACHT, LRR AND CARD DOMAINS-CONTAINING"/>
    <property type="match status" value="1"/>
</dbReference>
<dbReference type="Pfam" id="PF13516">
    <property type="entry name" value="LRR_6"/>
    <property type="match status" value="3"/>
</dbReference>
<dbReference type="SUPFAM" id="SSF47986">
    <property type="entry name" value="DEATH domain"/>
    <property type="match status" value="1"/>
</dbReference>
<dbReference type="PRINTS" id="PR01407">
    <property type="entry name" value="BUTYPHLNCDUF"/>
</dbReference>
<dbReference type="PROSITE" id="PS50188">
    <property type="entry name" value="B302_SPRY"/>
    <property type="match status" value="1"/>
</dbReference>
<dbReference type="Pfam" id="PF00619">
    <property type="entry name" value="CARD"/>
    <property type="match status" value="1"/>
</dbReference>
<keyword evidence="3" id="KW-0433">Leucine-rich repeat</keyword>
<sequence length="664" mass="74969">MKRLLPQHEDGTCTKLISGEECVFRQVEVTCSTGNSCSPNSSCVRHKHRTGVDIQTPYPSEPASNTAQCKEAVWVDNNRHRLIQSDCLVMPIADCLLQKGIIHKEKYNQIKAEKTSQDQMREVYSALTYAKAKYEFYRVLQELEPQIIENTPLEEFDLRKYRPPTKGVFRLLPAVRNCRKVRISGVYFDSWTAETLASALKMRNSVLSELQLTNGDFSEQSIDILADALNKAECKLEALSLSGNGLGYLLEKVVLIDSPIPNLKDLELSEVGAGWIQYVIDEGLINSKLERLRLNRNPGIRQTCQVLATALSSKLSNLRELDLNHTSFGDSEMEFISTALMSNQCTLEALSLRNNKLTGKGCETLASALIVRKRALRELDLSYNDLHDSGLIALCDALRSPHCSLRRLRLLFCKVTVDGCTPLGSALRSEHCSLRELDLSFNHLTDLGVKLLTEVQRDSRCSLEHLLVEQSKECWVNLKLLRHHACDLTLDPNTAGAFLTLTQENKLATCNEKEQQHPDHPDRFEKFQVMCEEGLTGCHYWEVEYVSKDVGVGVAYKSMPRSGDCTQDFSLGGNEKSWCWNTNNQFCHYRCCQSFKQLEFKLTGVLGVYLDWPAGILSFFEVYPDSIIHLYTEQTTFSEPLHPAFSFLSGGSVHLKTKDKSEVK</sequence>
<dbReference type="Pfam" id="PF13765">
    <property type="entry name" value="PRY"/>
    <property type="match status" value="1"/>
</dbReference>
<dbReference type="PROSITE" id="PS50209">
    <property type="entry name" value="CARD"/>
    <property type="match status" value="1"/>
</dbReference>
<dbReference type="SMART" id="SM00589">
    <property type="entry name" value="PRY"/>
    <property type="match status" value="1"/>
</dbReference>
<comment type="subcellular location">
    <subcellularLocation>
        <location evidence="1">Basolateral cell membrane</location>
    </subcellularLocation>
    <subcellularLocation>
        <location evidence="2">Cell membrane</location>
        <topology evidence="2">Lipid-anchor</topology>
    </subcellularLocation>
</comment>
<name>A0A8S4AT47_9TELE</name>
<accession>A0A8S4AT47</accession>
<evidence type="ECO:0000256" key="4">
    <source>
        <dbReference type="ARBA" id="ARBA00022737"/>
    </source>
</evidence>